<evidence type="ECO:0000313" key="3">
    <source>
        <dbReference type="EMBL" id="CAB4666893.1"/>
    </source>
</evidence>
<name>A0A6J6AEK5_9ZZZZ</name>
<evidence type="ECO:0000313" key="4">
    <source>
        <dbReference type="EMBL" id="CAB4762956.1"/>
    </source>
</evidence>
<protein>
    <submittedName>
        <fullName evidence="2">Unannotated protein</fullName>
    </submittedName>
</protein>
<dbReference type="EMBL" id="CAETWZ010000002">
    <property type="protein sequence ID" value="CAB4367259.1"/>
    <property type="molecule type" value="Genomic_DNA"/>
</dbReference>
<proteinExistence type="predicted"/>
<dbReference type="AlphaFoldDB" id="A0A6J6AEK5"/>
<evidence type="ECO:0000256" key="1">
    <source>
        <dbReference type="SAM" id="MobiDB-lite"/>
    </source>
</evidence>
<accession>A0A6J6AEK5</accession>
<dbReference type="EMBL" id="CAEZZL010000055">
    <property type="protein sequence ID" value="CAB4762956.1"/>
    <property type="molecule type" value="Genomic_DNA"/>
</dbReference>
<dbReference type="EMBL" id="CAEZXA010000013">
    <property type="protein sequence ID" value="CAB4666893.1"/>
    <property type="molecule type" value="Genomic_DNA"/>
</dbReference>
<organism evidence="2">
    <name type="scientific">freshwater metagenome</name>
    <dbReference type="NCBI Taxonomy" id="449393"/>
    <lineage>
        <taxon>unclassified sequences</taxon>
        <taxon>metagenomes</taxon>
        <taxon>ecological metagenomes</taxon>
    </lineage>
</organism>
<reference evidence="2" key="1">
    <citation type="submission" date="2020-05" db="EMBL/GenBank/DDBJ databases">
        <authorList>
            <person name="Chiriac C."/>
            <person name="Salcher M."/>
            <person name="Ghai R."/>
            <person name="Kavagutti S V."/>
        </authorList>
    </citation>
    <scope>NUCLEOTIDE SEQUENCE</scope>
</reference>
<evidence type="ECO:0000313" key="5">
    <source>
        <dbReference type="EMBL" id="CAB5046291.1"/>
    </source>
</evidence>
<sequence>MSAPRFSPVPPVEPVRYYESPDSVPESWSPGRPGEIQGRQPEGERLGYQGPDQGYIIGLAKRARGRVRVSAGEDMDDALRGCSLIALRRASLFGRAPTVHDLNVALGMWGYLSDAPPADLVAMRRELFVGVGNAAHHYKEGRAIADMVPLSTLKMSPSDVASQYSTQWRTLTGFAA</sequence>
<dbReference type="EMBL" id="CAFBQH010000015">
    <property type="protein sequence ID" value="CAB5046291.1"/>
    <property type="molecule type" value="Genomic_DNA"/>
</dbReference>
<feature type="region of interest" description="Disordered" evidence="1">
    <location>
        <begin position="1"/>
        <end position="48"/>
    </location>
</feature>
<gene>
    <name evidence="3" type="ORF">UFOPK2334_00296</name>
    <name evidence="4" type="ORF">UFOPK2870_00788</name>
    <name evidence="2" type="ORF">UFOPK4179_00038</name>
    <name evidence="5" type="ORF">UFOPK4293_00381</name>
</gene>
<evidence type="ECO:0000313" key="2">
    <source>
        <dbReference type="EMBL" id="CAB4367259.1"/>
    </source>
</evidence>